<evidence type="ECO:0000256" key="1">
    <source>
        <dbReference type="SAM" id="MobiDB-lite"/>
    </source>
</evidence>
<name>A0AAV2DYL6_9ROSI</name>
<organism evidence="2 3">
    <name type="scientific">Linum trigynum</name>
    <dbReference type="NCBI Taxonomy" id="586398"/>
    <lineage>
        <taxon>Eukaryota</taxon>
        <taxon>Viridiplantae</taxon>
        <taxon>Streptophyta</taxon>
        <taxon>Embryophyta</taxon>
        <taxon>Tracheophyta</taxon>
        <taxon>Spermatophyta</taxon>
        <taxon>Magnoliopsida</taxon>
        <taxon>eudicotyledons</taxon>
        <taxon>Gunneridae</taxon>
        <taxon>Pentapetalae</taxon>
        <taxon>rosids</taxon>
        <taxon>fabids</taxon>
        <taxon>Malpighiales</taxon>
        <taxon>Linaceae</taxon>
        <taxon>Linum</taxon>
    </lineage>
</organism>
<feature type="region of interest" description="Disordered" evidence="1">
    <location>
        <begin position="1"/>
        <end position="97"/>
    </location>
</feature>
<feature type="compositionally biased region" description="Basic residues" evidence="1">
    <location>
        <begin position="87"/>
        <end position="97"/>
    </location>
</feature>
<feature type="compositionally biased region" description="Polar residues" evidence="1">
    <location>
        <begin position="19"/>
        <end position="29"/>
    </location>
</feature>
<gene>
    <name evidence="2" type="ORF">LTRI10_LOCUS20321</name>
</gene>
<dbReference type="Proteomes" id="UP001497516">
    <property type="component" value="Chromosome 3"/>
</dbReference>
<accession>A0AAV2DYL6</accession>
<reference evidence="2 3" key="1">
    <citation type="submission" date="2024-04" db="EMBL/GenBank/DDBJ databases">
        <authorList>
            <person name="Fracassetti M."/>
        </authorList>
    </citation>
    <scope>NUCLEOTIDE SEQUENCE [LARGE SCALE GENOMIC DNA]</scope>
</reference>
<proteinExistence type="predicted"/>
<feature type="region of interest" description="Disordered" evidence="1">
    <location>
        <begin position="112"/>
        <end position="145"/>
    </location>
</feature>
<sequence length="145" mass="15965">MVDQPERKPSEIAPDHSMILTSDKPTTSRVVPPSLSPAKESQENISIRKHFSKRAMGASSPANNKKGTSLRVLKKGHRVNTSTRDGKRPHHKKKNLGHRKAVEELLDQLQAIPIPGVGDAGNKGVDEPMSEHSNPQPSEVREGRY</sequence>
<keyword evidence="3" id="KW-1185">Reference proteome</keyword>
<dbReference type="AlphaFoldDB" id="A0AAV2DYL6"/>
<feature type="compositionally biased region" description="Basic and acidic residues" evidence="1">
    <location>
        <begin position="1"/>
        <end position="14"/>
    </location>
</feature>
<evidence type="ECO:0000313" key="3">
    <source>
        <dbReference type="Proteomes" id="UP001497516"/>
    </source>
</evidence>
<evidence type="ECO:0000313" key="2">
    <source>
        <dbReference type="EMBL" id="CAL1378761.1"/>
    </source>
</evidence>
<dbReference type="EMBL" id="OZ034816">
    <property type="protein sequence ID" value="CAL1378761.1"/>
    <property type="molecule type" value="Genomic_DNA"/>
</dbReference>
<protein>
    <submittedName>
        <fullName evidence="2">Uncharacterized protein</fullName>
    </submittedName>
</protein>